<organism evidence="2 3">
    <name type="scientific">Streptomyces graminofaciens</name>
    <dbReference type="NCBI Taxonomy" id="68212"/>
    <lineage>
        <taxon>Bacteria</taxon>
        <taxon>Bacillati</taxon>
        <taxon>Actinomycetota</taxon>
        <taxon>Actinomycetes</taxon>
        <taxon>Kitasatosporales</taxon>
        <taxon>Streptomycetaceae</taxon>
        <taxon>Streptomyces</taxon>
    </lineage>
</organism>
<dbReference type="EMBL" id="AP018448">
    <property type="protein sequence ID" value="BBC38500.1"/>
    <property type="molecule type" value="Genomic_DNA"/>
</dbReference>
<protein>
    <recommendedName>
        <fullName evidence="1">AMP-binding enzyme C-terminal domain-containing protein</fullName>
    </recommendedName>
</protein>
<evidence type="ECO:0000313" key="2">
    <source>
        <dbReference type="EMBL" id="BBC38500.1"/>
    </source>
</evidence>
<evidence type="ECO:0000259" key="1">
    <source>
        <dbReference type="Pfam" id="PF13193"/>
    </source>
</evidence>
<sequence>MCRCRAGCGDCARSRIGLAGGEGTERLPPGLPHGCLWTESFRRDAWWSPVATPHRDVPEHAVLLLHRLHNIVGPGVATDVTAEKGAARARRRRGRRRDRYAAPHLGETVTAVFVPGDDGAEGDELAAHAKRLLAPYKVPRRFEFVDAIPRNAYGKIDKRRLRERFGSAST</sequence>
<proteinExistence type="predicted"/>
<reference evidence="2 3" key="1">
    <citation type="journal article" date="2010" name="ChemBioChem">
        <title>Cloning and characterization of the biosynthetic gene cluster of 16-membered macrolide antibiotic FD-891: involvement of a dual functional cytochrome P450 monooxygenase catalyzing epoxidation and hydroxylation.</title>
        <authorList>
            <person name="Kudo F."/>
            <person name="Motegi A."/>
            <person name="Mizoue K."/>
            <person name="Eguchi T."/>
        </authorList>
    </citation>
    <scope>NUCLEOTIDE SEQUENCE [LARGE SCALE GENOMIC DNA]</scope>
    <source>
        <strain evidence="2 3">A-8890</strain>
    </source>
</reference>
<name>A0ABM9SCN0_9ACTN</name>
<dbReference type="Proteomes" id="UP001321542">
    <property type="component" value="Chromosome"/>
</dbReference>
<keyword evidence="3" id="KW-1185">Reference proteome</keyword>
<accession>A0ABM9SCN0</accession>
<gene>
    <name evidence="2" type="ORF">SGFS_097940</name>
</gene>
<dbReference type="SUPFAM" id="SSF56801">
    <property type="entry name" value="Acetyl-CoA synthetase-like"/>
    <property type="match status" value="1"/>
</dbReference>
<dbReference type="InterPro" id="IPR045851">
    <property type="entry name" value="AMP-bd_C_sf"/>
</dbReference>
<dbReference type="Gene3D" id="3.30.300.30">
    <property type="match status" value="1"/>
</dbReference>
<dbReference type="Pfam" id="PF13193">
    <property type="entry name" value="AMP-binding_C"/>
    <property type="match status" value="1"/>
</dbReference>
<reference evidence="2 3" key="2">
    <citation type="journal article" date="2023" name="ChemBioChem">
        <title>Acyltransferase Domain Exchange between Two Independent Type I Polyketide Synthases in the Same Producer Strain of Macrolide Antibiotics.</title>
        <authorList>
            <person name="Kudo F."/>
            <person name="Kishikawa K."/>
            <person name="Tsuboi K."/>
            <person name="Kido T."/>
            <person name="Usui T."/>
            <person name="Hashimoto J."/>
            <person name="Shin-Ya K."/>
            <person name="Miyanaga A."/>
            <person name="Eguchi T."/>
        </authorList>
    </citation>
    <scope>NUCLEOTIDE SEQUENCE [LARGE SCALE GENOMIC DNA]</scope>
    <source>
        <strain evidence="2 3">A-8890</strain>
    </source>
</reference>
<dbReference type="InterPro" id="IPR025110">
    <property type="entry name" value="AMP-bd_C"/>
</dbReference>
<evidence type="ECO:0000313" key="3">
    <source>
        <dbReference type="Proteomes" id="UP001321542"/>
    </source>
</evidence>
<feature type="domain" description="AMP-binding enzyme C-terminal" evidence="1">
    <location>
        <begin position="104"/>
        <end position="155"/>
    </location>
</feature>